<protein>
    <submittedName>
        <fullName evidence="2">Uncharacterized protein</fullName>
    </submittedName>
</protein>
<dbReference type="AlphaFoldDB" id="A0A061S4Z9"/>
<sequence length="412" mass="44943">MGTPVSRKRKTRYSPVAKDRASARKRALSDQAENKSSNRLRRVLLPWASSLAYQSVTGWEVVGCSTEVPATWPGRNALQHSRLGLSGCSSCVESQRQAQDVYLSESTLQGSCVREDSTVYLEEKKLANGEKDSKLQDTDLQKPTAISCHEDPGNGDILSTGTDMDSEDRKRCVESLSPEERFDCEGGPDCIFGVEALIALREGQPRQGWLDNEEQSCYAFQGISQKNSVTRSAAWTGDCPDISKSCKLHQVTHSSDRASLEDLLREIRELDKGRLLDSEGIAAEPRCAPARWEYSEVERRVSSGEYGMPELASSVRSACESLILRSYRTDRQAADLADRILDLVNCRLKDRPAPPCAAGAGTAPLVFRKCTGVASGADSGWLRSQLLQGGRLASAQPALADALRGGSAGLRR</sequence>
<feature type="region of interest" description="Disordered" evidence="1">
    <location>
        <begin position="144"/>
        <end position="164"/>
    </location>
</feature>
<evidence type="ECO:0000256" key="1">
    <source>
        <dbReference type="SAM" id="MobiDB-lite"/>
    </source>
</evidence>
<evidence type="ECO:0000313" key="2">
    <source>
        <dbReference type="EMBL" id="JAC78064.1"/>
    </source>
</evidence>
<reference evidence="2" key="1">
    <citation type="submission" date="2014-05" db="EMBL/GenBank/DDBJ databases">
        <title>The transcriptome of the halophilic microalga Tetraselmis sp. GSL018 isolated from the Great Salt Lake, Utah.</title>
        <authorList>
            <person name="Jinkerson R.E."/>
            <person name="D'Adamo S."/>
            <person name="Posewitz M.C."/>
        </authorList>
    </citation>
    <scope>NUCLEOTIDE SEQUENCE</scope>
    <source>
        <strain evidence="2">GSL018</strain>
    </source>
</reference>
<feature type="non-terminal residue" evidence="2">
    <location>
        <position position="412"/>
    </location>
</feature>
<feature type="region of interest" description="Disordered" evidence="1">
    <location>
        <begin position="1"/>
        <end position="35"/>
    </location>
</feature>
<gene>
    <name evidence="2" type="ORF">TSPGSL018_16124</name>
</gene>
<accession>A0A061S4Z9</accession>
<proteinExistence type="predicted"/>
<organism evidence="2">
    <name type="scientific">Tetraselmis sp. GSL018</name>
    <dbReference type="NCBI Taxonomy" id="582737"/>
    <lineage>
        <taxon>Eukaryota</taxon>
        <taxon>Viridiplantae</taxon>
        <taxon>Chlorophyta</taxon>
        <taxon>core chlorophytes</taxon>
        <taxon>Chlorodendrophyceae</taxon>
        <taxon>Chlorodendrales</taxon>
        <taxon>Chlorodendraceae</taxon>
        <taxon>Tetraselmis</taxon>
    </lineage>
</organism>
<name>A0A061S4Z9_9CHLO</name>
<dbReference type="EMBL" id="GBEZ01007394">
    <property type="protein sequence ID" value="JAC78064.1"/>
    <property type="molecule type" value="Transcribed_RNA"/>
</dbReference>
<feature type="compositionally biased region" description="Basic residues" evidence="1">
    <location>
        <begin position="1"/>
        <end position="12"/>
    </location>
</feature>